<dbReference type="Gene3D" id="3.40.50.1820">
    <property type="entry name" value="alpha/beta hydrolase"/>
    <property type="match status" value="1"/>
</dbReference>
<evidence type="ECO:0000259" key="4">
    <source>
        <dbReference type="Pfam" id="PF00135"/>
    </source>
</evidence>
<dbReference type="AlphaFoldDB" id="A0A4V2K0T7"/>
<evidence type="ECO:0000256" key="2">
    <source>
        <dbReference type="ARBA" id="ARBA00022801"/>
    </source>
</evidence>
<keyword evidence="2 3" id="KW-0378">Hydrolase</keyword>
<feature type="domain" description="Carboxylesterase type B" evidence="4">
    <location>
        <begin position="42"/>
        <end position="548"/>
    </location>
</feature>
<organism evidence="5">
    <name type="scientific">Dichomitus squalens</name>
    <dbReference type="NCBI Taxonomy" id="114155"/>
    <lineage>
        <taxon>Eukaryota</taxon>
        <taxon>Fungi</taxon>
        <taxon>Dikarya</taxon>
        <taxon>Basidiomycota</taxon>
        <taxon>Agaricomycotina</taxon>
        <taxon>Agaricomycetes</taxon>
        <taxon>Polyporales</taxon>
        <taxon>Polyporaceae</taxon>
        <taxon>Dichomitus</taxon>
    </lineage>
</organism>
<feature type="chain" id="PRO_5021039246" description="Carboxylic ester hydrolase" evidence="3">
    <location>
        <begin position="25"/>
        <end position="577"/>
    </location>
</feature>
<dbReference type="GO" id="GO:0016787">
    <property type="term" value="F:hydrolase activity"/>
    <property type="evidence" value="ECO:0007669"/>
    <property type="project" value="UniProtKB-KW"/>
</dbReference>
<dbReference type="Pfam" id="PF00135">
    <property type="entry name" value="COesterase"/>
    <property type="match status" value="1"/>
</dbReference>
<protein>
    <recommendedName>
        <fullName evidence="3">Carboxylic ester hydrolase</fullName>
        <ecNumber evidence="3">3.1.1.-</ecNumber>
    </recommendedName>
</protein>
<evidence type="ECO:0000256" key="3">
    <source>
        <dbReference type="RuleBase" id="RU361235"/>
    </source>
</evidence>
<sequence length="577" mass="62920">MPVHTCYLFVLLTVCPLALLSVLASPHSTASSSDLAVPPGAPIVTLDNATVFGTSDGWTNSFLGIPFAQPPFVLHSIRVNRKAYPSFLSVGELRLSLPKPVLPYSGVINASYWGNQCINTLFLGAQTVPSYYTPEMVDYLGIFTVSPPAPFDENCLNLNVIAPANTEPGDKLPVIAYIFFSDFDFGGSYNVDGRIMVNRSHELKEPVIWVSMNYRLGPFGFLPGREVGEAGVGNLGLQDQRQALRWIQKYISAFGGDPDKVTLLGLSSGATSATLHTIANGGNSESLFRALWAESGAIQHSPWIDSPAAQATYDAFADALGCSGAPDSLDCMRQVPVENFTTVAQSGTFWLLTADGTFIRELPQLALARGQVSRATVVTGIAEDEGTLPTLAFPNGANDTLLQEFVKGSFPNITDKDMSTLLGLYPNDPSLGAPYGTGHQYELAPQYKRIASLSGDISFDSNHRLYARSLVQQGIDVYSYYYERFFVSGFGVTHGSELPNMYQAGDMADMFIHFVNRLDPNGSPSQLFWPKYTLWQPTMLTFTGNKSQGREGTFGHKDDTYRAAEIDFINYLNLNVN</sequence>
<dbReference type="InterPro" id="IPR029058">
    <property type="entry name" value="AB_hydrolase_fold"/>
</dbReference>
<dbReference type="OrthoDB" id="408631at2759"/>
<dbReference type="InterPro" id="IPR019826">
    <property type="entry name" value="Carboxylesterase_B_AS"/>
</dbReference>
<dbReference type="SUPFAM" id="SSF53474">
    <property type="entry name" value="alpha/beta-Hydrolases"/>
    <property type="match status" value="1"/>
</dbReference>
<feature type="signal peptide" evidence="3">
    <location>
        <begin position="1"/>
        <end position="24"/>
    </location>
</feature>
<evidence type="ECO:0000313" key="5">
    <source>
        <dbReference type="EMBL" id="TBU30163.1"/>
    </source>
</evidence>
<dbReference type="EMBL" id="ML143408">
    <property type="protein sequence ID" value="TBU30163.1"/>
    <property type="molecule type" value="Genomic_DNA"/>
</dbReference>
<comment type="similarity">
    <text evidence="1 3">Belongs to the type-B carboxylesterase/lipase family.</text>
</comment>
<proteinExistence type="inferred from homology"/>
<name>A0A4V2K0T7_9APHY</name>
<evidence type="ECO:0000256" key="1">
    <source>
        <dbReference type="ARBA" id="ARBA00005964"/>
    </source>
</evidence>
<accession>A0A4V2K0T7</accession>
<dbReference type="PROSITE" id="PS00122">
    <property type="entry name" value="CARBOXYLESTERASE_B_1"/>
    <property type="match status" value="1"/>
</dbReference>
<reference evidence="5" key="1">
    <citation type="submission" date="2019-01" db="EMBL/GenBank/DDBJ databases">
        <title>Draft genome sequences of three monokaryotic isolates of the white-rot basidiomycete fungus Dichomitus squalens.</title>
        <authorList>
            <consortium name="DOE Joint Genome Institute"/>
            <person name="Lopez S.C."/>
            <person name="Andreopoulos B."/>
            <person name="Pangilinan J."/>
            <person name="Lipzen A."/>
            <person name="Riley R."/>
            <person name="Ahrendt S."/>
            <person name="Ng V."/>
            <person name="Barry K."/>
            <person name="Daum C."/>
            <person name="Grigoriev I.V."/>
            <person name="Hilden K.S."/>
            <person name="Makela M.R."/>
            <person name="de Vries R.P."/>
        </authorList>
    </citation>
    <scope>NUCLEOTIDE SEQUENCE [LARGE SCALE GENOMIC DNA]</scope>
    <source>
        <strain evidence="5">OM18370.1</strain>
    </source>
</reference>
<dbReference type="EC" id="3.1.1.-" evidence="3"/>
<keyword evidence="3" id="KW-0732">Signal</keyword>
<dbReference type="Proteomes" id="UP000292957">
    <property type="component" value="Unassembled WGS sequence"/>
</dbReference>
<dbReference type="PANTHER" id="PTHR11559">
    <property type="entry name" value="CARBOXYLESTERASE"/>
    <property type="match status" value="1"/>
</dbReference>
<gene>
    <name evidence="5" type="ORF">BD311DRAFT_659807</name>
</gene>
<dbReference type="InterPro" id="IPR050309">
    <property type="entry name" value="Type-B_Carboxylest/Lipase"/>
</dbReference>
<dbReference type="InterPro" id="IPR002018">
    <property type="entry name" value="CarbesteraseB"/>
</dbReference>